<gene>
    <name evidence="1" type="ORF">Pan161_18120</name>
</gene>
<reference evidence="1 2" key="1">
    <citation type="submission" date="2019-02" db="EMBL/GenBank/DDBJ databases">
        <title>Deep-cultivation of Planctomycetes and their phenomic and genomic characterization uncovers novel biology.</title>
        <authorList>
            <person name="Wiegand S."/>
            <person name="Jogler M."/>
            <person name="Boedeker C."/>
            <person name="Pinto D."/>
            <person name="Vollmers J."/>
            <person name="Rivas-Marin E."/>
            <person name="Kohn T."/>
            <person name="Peeters S.H."/>
            <person name="Heuer A."/>
            <person name="Rast P."/>
            <person name="Oberbeckmann S."/>
            <person name="Bunk B."/>
            <person name="Jeske O."/>
            <person name="Meyerdierks A."/>
            <person name="Storesund J.E."/>
            <person name="Kallscheuer N."/>
            <person name="Luecker S."/>
            <person name="Lage O.M."/>
            <person name="Pohl T."/>
            <person name="Merkel B.J."/>
            <person name="Hornburger P."/>
            <person name="Mueller R.-W."/>
            <person name="Bruemmer F."/>
            <person name="Labrenz M."/>
            <person name="Spormann A.M."/>
            <person name="Op den Camp H."/>
            <person name="Overmann J."/>
            <person name="Amann R."/>
            <person name="Jetten M.S.M."/>
            <person name="Mascher T."/>
            <person name="Medema M.H."/>
            <person name="Devos D.P."/>
            <person name="Kaster A.-K."/>
            <person name="Ovreas L."/>
            <person name="Rohde M."/>
            <person name="Galperin M.Y."/>
            <person name="Jogler C."/>
        </authorList>
    </citation>
    <scope>NUCLEOTIDE SEQUENCE [LARGE SCALE GENOMIC DNA]</scope>
    <source>
        <strain evidence="1 2">Pan161</strain>
    </source>
</reference>
<dbReference type="KEGG" id="gax:Pan161_18120"/>
<dbReference type="InterPro" id="IPR027417">
    <property type="entry name" value="P-loop_NTPase"/>
</dbReference>
<accession>A0A517VAY6</accession>
<name>A0A517VAY6_9PLAN</name>
<dbReference type="Proteomes" id="UP000316855">
    <property type="component" value="Chromosome"/>
</dbReference>
<evidence type="ECO:0000313" key="1">
    <source>
        <dbReference type="EMBL" id="QDT90162.1"/>
    </source>
</evidence>
<evidence type="ECO:0000313" key="2">
    <source>
        <dbReference type="Proteomes" id="UP000316855"/>
    </source>
</evidence>
<dbReference type="RefSeq" id="WP_145225912.1">
    <property type="nucleotide sequence ID" value="NZ_CP036343.1"/>
</dbReference>
<sequence length="147" mass="17016">MDKLTIVTGLPGSGKTHLCKEECQKSIQPVWIFFEYSPLKCLINIVGDATASIHEWESRFNAYVNHLKIKYEIPGDINPLRVEIHPDYLPILEHADCRTLLSEIEKCLNYSLETNSQRHLIGKEVETDLRARANQLKDIWNQLKKNE</sequence>
<dbReference type="AlphaFoldDB" id="A0A517VAY6"/>
<proteinExistence type="predicted"/>
<protein>
    <submittedName>
        <fullName evidence="1">Uncharacterized protein</fullName>
    </submittedName>
</protein>
<keyword evidence="2" id="KW-1185">Reference proteome</keyword>
<organism evidence="1 2">
    <name type="scientific">Gimesia algae</name>
    <dbReference type="NCBI Taxonomy" id="2527971"/>
    <lineage>
        <taxon>Bacteria</taxon>
        <taxon>Pseudomonadati</taxon>
        <taxon>Planctomycetota</taxon>
        <taxon>Planctomycetia</taxon>
        <taxon>Planctomycetales</taxon>
        <taxon>Planctomycetaceae</taxon>
        <taxon>Gimesia</taxon>
    </lineage>
</organism>
<dbReference type="EMBL" id="CP036343">
    <property type="protein sequence ID" value="QDT90162.1"/>
    <property type="molecule type" value="Genomic_DNA"/>
</dbReference>
<dbReference type="Gene3D" id="3.40.50.300">
    <property type="entry name" value="P-loop containing nucleotide triphosphate hydrolases"/>
    <property type="match status" value="1"/>
</dbReference>